<evidence type="ECO:0000313" key="9">
    <source>
        <dbReference type="EMBL" id="QMI50750.1"/>
    </source>
</evidence>
<reference evidence="8 11" key="1">
    <citation type="submission" date="2017-08" db="EMBL/GenBank/DDBJ databases">
        <title>Streptococcus salivarius strain HS0302 Genome.</title>
        <authorList>
            <person name="Smith J."/>
            <person name="Deng P."/>
            <person name="Geng M."/>
        </authorList>
    </citation>
    <scope>NUCLEOTIDE SEQUENCE [LARGE SCALE GENOMIC DNA]</scope>
    <source>
        <strain evidence="8 11">HS0302</strain>
    </source>
</reference>
<dbReference type="EMBL" id="VDCW01000003">
    <property type="protein sequence ID" value="TNF68180.1"/>
    <property type="molecule type" value="Genomic_DNA"/>
</dbReference>
<evidence type="ECO:0000313" key="8">
    <source>
        <dbReference type="EMBL" id="PZD56803.1"/>
    </source>
</evidence>
<evidence type="ECO:0000256" key="1">
    <source>
        <dbReference type="ARBA" id="ARBA00004167"/>
    </source>
</evidence>
<reference evidence="9 13" key="3">
    <citation type="journal article" date="2020" name="Microbiol. Resour. Announc.">
        <title>Complete Genome Sequence of Streptococcus salivarius DB-B5, a Novel Probiotic Candidate Isolated from the Supragingival Plaque of a Healthy Female Subject.</title>
        <authorList>
            <person name="Fields F.R."/>
            <person name="Li X."/>
            <person name="Navarre W.W."/>
            <person name="Naito M."/>
        </authorList>
    </citation>
    <scope>NUCLEOTIDE SEQUENCE [LARGE SCALE GENOMIC DNA]</scope>
    <source>
        <strain evidence="9 13">DB-B5</strain>
    </source>
</reference>
<dbReference type="EMBL" id="CP054153">
    <property type="protein sequence ID" value="QMI50750.1"/>
    <property type="molecule type" value="Genomic_DNA"/>
</dbReference>
<reference evidence="7" key="4">
    <citation type="submission" date="2023-01" db="EMBL/GenBank/DDBJ databases">
        <title>Human gut microbiome strain richness.</title>
        <authorList>
            <person name="Chen-Liaw A."/>
        </authorList>
    </citation>
    <scope>NUCLEOTIDE SEQUENCE</scope>
    <source>
        <strain evidence="7">1001283st1_B9_1001283B150217_161031</strain>
    </source>
</reference>
<evidence type="ECO:0000256" key="3">
    <source>
        <dbReference type="ARBA" id="ARBA00022692"/>
    </source>
</evidence>
<feature type="transmembrane region" description="Helical" evidence="6">
    <location>
        <begin position="6"/>
        <end position="24"/>
    </location>
</feature>
<keyword evidence="4 6" id="KW-1133">Transmembrane helix</keyword>
<dbReference type="SUPFAM" id="SSF140478">
    <property type="entry name" value="LemA-like"/>
    <property type="match status" value="1"/>
</dbReference>
<keyword evidence="3 6" id="KW-0812">Transmembrane</keyword>
<evidence type="ECO:0000256" key="6">
    <source>
        <dbReference type="SAM" id="Phobius"/>
    </source>
</evidence>
<dbReference type="Gene3D" id="1.20.1440.20">
    <property type="entry name" value="LemA-like domain"/>
    <property type="match status" value="1"/>
</dbReference>
<dbReference type="Proteomes" id="UP000248776">
    <property type="component" value="Unassembled WGS sequence"/>
</dbReference>
<evidence type="ECO:0000256" key="5">
    <source>
        <dbReference type="ARBA" id="ARBA00023136"/>
    </source>
</evidence>
<gene>
    <name evidence="8" type="ORF">CKU37_04005</name>
    <name evidence="10" type="ORF">FBF48_03130</name>
    <name evidence="9" type="ORF">HRE60_03510</name>
    <name evidence="7" type="ORF">PNU22_00410</name>
</gene>
<dbReference type="Proteomes" id="UP000308186">
    <property type="component" value="Unassembled WGS sequence"/>
</dbReference>
<dbReference type="InterPro" id="IPR023353">
    <property type="entry name" value="LemA-like_dom_sf"/>
</dbReference>
<reference evidence="10 12" key="2">
    <citation type="submission" date="2019-06" db="EMBL/GenBank/DDBJ databases">
        <title>Genome Announcement To Ensure Probiotic Safety of Streptococcus salivarius UBSS01.</title>
        <authorList>
            <person name="Sulthana A."/>
            <person name="Lakshmi S.G."/>
            <person name="Madempudi R.S."/>
        </authorList>
    </citation>
    <scope>NUCLEOTIDE SEQUENCE [LARGE SCALE GENOMIC DNA]</scope>
    <source>
        <strain evidence="10 12">UBSS01</strain>
    </source>
</reference>
<proteinExistence type="inferred from homology"/>
<accession>A0A0A1DZM8</accession>
<dbReference type="Pfam" id="PF04011">
    <property type="entry name" value="LemA"/>
    <property type="match status" value="1"/>
</dbReference>
<dbReference type="AlphaFoldDB" id="A0A0A1DZM8"/>
<dbReference type="RefSeq" id="WP_002884070.1">
    <property type="nucleotide sequence ID" value="NZ_AP031488.1"/>
</dbReference>
<name>A0A0A1DZM8_STRSL</name>
<evidence type="ECO:0000313" key="12">
    <source>
        <dbReference type="Proteomes" id="UP000308186"/>
    </source>
</evidence>
<dbReference type="InterPro" id="IPR007156">
    <property type="entry name" value="MamQ_LemA"/>
</dbReference>
<dbReference type="PANTHER" id="PTHR34478">
    <property type="entry name" value="PROTEIN LEMA"/>
    <property type="match status" value="1"/>
</dbReference>
<dbReference type="Proteomes" id="UP000516705">
    <property type="component" value="Chromosome"/>
</dbReference>
<dbReference type="GO" id="GO:0016020">
    <property type="term" value="C:membrane"/>
    <property type="evidence" value="ECO:0007669"/>
    <property type="project" value="UniProtKB-SubCell"/>
</dbReference>
<sequence length="186" mass="20778">MIWIIIAIIVVLVIFVIASYNGLVKSRMQTKEAWSQIDVQLKRRNDLLPNLIETVKGYAKYEGSTLEKVAELRNQVAAATSPAEAMRASDELTRQVSGIFAVAESYPDLKASANFSQLQEELTNTENKIAYSRQLYNSVTSNYNVKLETFPSNVIAKMFSFKAAEFLETPEEEKAVPKVDFSGLGN</sequence>
<dbReference type="GeneID" id="93791934"/>
<dbReference type="EMBL" id="NSIW01000005">
    <property type="protein sequence ID" value="PZD56803.1"/>
    <property type="molecule type" value="Genomic_DNA"/>
</dbReference>
<evidence type="ECO:0000256" key="4">
    <source>
        <dbReference type="ARBA" id="ARBA00022989"/>
    </source>
</evidence>
<evidence type="ECO:0000313" key="11">
    <source>
        <dbReference type="Proteomes" id="UP000248776"/>
    </source>
</evidence>
<dbReference type="KEGG" id="ssah:HSISS4_00664"/>
<dbReference type="Proteomes" id="UP001212483">
    <property type="component" value="Unassembled WGS sequence"/>
</dbReference>
<dbReference type="EMBL" id="JAQMJO010000001">
    <property type="protein sequence ID" value="MDB8604946.1"/>
    <property type="molecule type" value="Genomic_DNA"/>
</dbReference>
<comment type="subcellular location">
    <subcellularLocation>
        <location evidence="1">Membrane</location>
        <topology evidence="1">Single-pass membrane protein</topology>
    </subcellularLocation>
</comment>
<dbReference type="KEGG" id="strs:SSAL8618_04110"/>
<keyword evidence="5 6" id="KW-0472">Membrane</keyword>
<protein>
    <submittedName>
        <fullName evidence="8">LemA family protein</fullName>
    </submittedName>
</protein>
<evidence type="ECO:0000313" key="13">
    <source>
        <dbReference type="Proteomes" id="UP000516705"/>
    </source>
</evidence>
<evidence type="ECO:0000313" key="10">
    <source>
        <dbReference type="EMBL" id="TNF68180.1"/>
    </source>
</evidence>
<dbReference type="PANTHER" id="PTHR34478:SF2">
    <property type="entry name" value="MEMBRANE PROTEIN"/>
    <property type="match status" value="1"/>
</dbReference>
<evidence type="ECO:0000256" key="2">
    <source>
        <dbReference type="ARBA" id="ARBA00008854"/>
    </source>
</evidence>
<organism evidence="8 11">
    <name type="scientific">Streptococcus salivarius</name>
    <dbReference type="NCBI Taxonomy" id="1304"/>
    <lineage>
        <taxon>Bacteria</taxon>
        <taxon>Bacillati</taxon>
        <taxon>Bacillota</taxon>
        <taxon>Bacilli</taxon>
        <taxon>Lactobacillales</taxon>
        <taxon>Streptococcaceae</taxon>
        <taxon>Streptococcus</taxon>
    </lineage>
</organism>
<comment type="similarity">
    <text evidence="2">Belongs to the LemA family.</text>
</comment>
<evidence type="ECO:0000313" key="7">
    <source>
        <dbReference type="EMBL" id="MDB8604946.1"/>
    </source>
</evidence>